<evidence type="ECO:0008006" key="4">
    <source>
        <dbReference type="Google" id="ProtNLM"/>
    </source>
</evidence>
<gene>
    <name evidence="2" type="ORF">GCM10008957_01100</name>
</gene>
<dbReference type="EMBL" id="BMQL01000001">
    <property type="protein sequence ID" value="GGQ92918.1"/>
    <property type="molecule type" value="Genomic_DNA"/>
</dbReference>
<feature type="chain" id="PRO_5037296907" description="Inhibitor of vertebrate lysozyme" evidence="1">
    <location>
        <begin position="22"/>
        <end position="136"/>
    </location>
</feature>
<proteinExistence type="predicted"/>
<comment type="caution">
    <text evidence="2">The sequence shown here is derived from an EMBL/GenBank/DDBJ whole genome shotgun (WGS) entry which is preliminary data.</text>
</comment>
<dbReference type="Proteomes" id="UP000603865">
    <property type="component" value="Unassembled WGS sequence"/>
</dbReference>
<reference evidence="2" key="1">
    <citation type="journal article" date="2014" name="Int. J. Syst. Evol. Microbiol.">
        <title>Complete genome sequence of Corynebacterium casei LMG S-19264T (=DSM 44701T), isolated from a smear-ripened cheese.</title>
        <authorList>
            <consortium name="US DOE Joint Genome Institute (JGI-PGF)"/>
            <person name="Walter F."/>
            <person name="Albersmeier A."/>
            <person name="Kalinowski J."/>
            <person name="Ruckert C."/>
        </authorList>
    </citation>
    <scope>NUCLEOTIDE SEQUENCE</scope>
    <source>
        <strain evidence="2">JCM 31311</strain>
    </source>
</reference>
<keyword evidence="3" id="KW-1185">Reference proteome</keyword>
<evidence type="ECO:0000313" key="2">
    <source>
        <dbReference type="EMBL" id="GGQ92918.1"/>
    </source>
</evidence>
<accession>A0A918BVS0</accession>
<dbReference type="AlphaFoldDB" id="A0A918BVS0"/>
<reference evidence="2" key="2">
    <citation type="submission" date="2020-09" db="EMBL/GenBank/DDBJ databases">
        <authorList>
            <person name="Sun Q."/>
            <person name="Ohkuma M."/>
        </authorList>
    </citation>
    <scope>NUCLEOTIDE SEQUENCE</scope>
    <source>
        <strain evidence="2">JCM 31311</strain>
    </source>
</reference>
<evidence type="ECO:0000313" key="3">
    <source>
        <dbReference type="Proteomes" id="UP000603865"/>
    </source>
</evidence>
<evidence type="ECO:0000256" key="1">
    <source>
        <dbReference type="SAM" id="SignalP"/>
    </source>
</evidence>
<protein>
    <recommendedName>
        <fullName evidence="4">Inhibitor of vertebrate lysozyme</fullName>
    </recommendedName>
</protein>
<name>A0A918BVS0_9DEIO</name>
<feature type="signal peptide" evidence="1">
    <location>
        <begin position="1"/>
        <end position="21"/>
    </location>
</feature>
<organism evidence="2 3">
    <name type="scientific">Deinococcus ruber</name>
    <dbReference type="NCBI Taxonomy" id="1848197"/>
    <lineage>
        <taxon>Bacteria</taxon>
        <taxon>Thermotogati</taxon>
        <taxon>Deinococcota</taxon>
        <taxon>Deinococci</taxon>
        <taxon>Deinococcales</taxon>
        <taxon>Deinococcaceae</taxon>
        <taxon>Deinococcus</taxon>
    </lineage>
</organism>
<sequence length="136" mass="14568">MSKYITLLTVAALALATPALAASSDFVGTWTNTDSSTRGITRIVVTPNGDGTLNMQVFGKCSPSDCDWGKVAAVAYSSGVQDNNQTVVSAVYPKGFSNTMVVLHKNAFGMVEAMSLTQFLDKSNRQNYGSVDLFRR</sequence>
<dbReference type="RefSeq" id="WP_189087531.1">
    <property type="nucleotide sequence ID" value="NZ_BMQL01000001.1"/>
</dbReference>
<keyword evidence="1" id="KW-0732">Signal</keyword>